<keyword evidence="1" id="KW-0472">Membrane</keyword>
<feature type="transmembrane region" description="Helical" evidence="1">
    <location>
        <begin position="80"/>
        <end position="103"/>
    </location>
</feature>
<reference evidence="2 3" key="1">
    <citation type="journal article" date="2016" name="Nat. Commun.">
        <title>Thousands of microbial genomes shed light on interconnected biogeochemical processes in an aquifer system.</title>
        <authorList>
            <person name="Anantharaman K."/>
            <person name="Brown C.T."/>
            <person name="Hug L.A."/>
            <person name="Sharon I."/>
            <person name="Castelle C.J."/>
            <person name="Probst A.J."/>
            <person name="Thomas B.C."/>
            <person name="Singh A."/>
            <person name="Wilkins M.J."/>
            <person name="Karaoz U."/>
            <person name="Brodie E.L."/>
            <person name="Williams K.H."/>
            <person name="Hubbard S.S."/>
            <person name="Banfield J.F."/>
        </authorList>
    </citation>
    <scope>NUCLEOTIDE SEQUENCE [LARGE SCALE GENOMIC DNA]</scope>
</reference>
<sequence length="235" mass="26213">MEGDPSITGGFFWALRSVSDIALRWIPGTVEVIAGTAGPGYISSSIITKPITEPVTTQDVANFLQSTASQAAYDSLFRNWAVWVAIAVVISLLLLAAVIYCLVRVWQIRQHEWAKARAAGASVAHKDVPKSQLRWNHILERAHSDDEKSWRLAILEADMMLNELLDVLGYRGETMADKMKQAGRAQFQTIDLAWEAHRVRNAIAHQGSLQSLSAHEARRVIGLYGQVFREFRFVA</sequence>
<name>A0A1F6E4H5_9BACT</name>
<protein>
    <submittedName>
        <fullName evidence="2">Uncharacterized protein</fullName>
    </submittedName>
</protein>
<keyword evidence="1" id="KW-1133">Transmembrane helix</keyword>
<dbReference type="AlphaFoldDB" id="A0A1F6E4H5"/>
<dbReference type="Proteomes" id="UP000176914">
    <property type="component" value="Unassembled WGS sequence"/>
</dbReference>
<evidence type="ECO:0000256" key="1">
    <source>
        <dbReference type="SAM" id="Phobius"/>
    </source>
</evidence>
<accession>A0A1F6E4H5</accession>
<comment type="caution">
    <text evidence="2">The sequence shown here is derived from an EMBL/GenBank/DDBJ whole genome shotgun (WGS) entry which is preliminary data.</text>
</comment>
<keyword evidence="1" id="KW-0812">Transmembrane</keyword>
<evidence type="ECO:0000313" key="3">
    <source>
        <dbReference type="Proteomes" id="UP000176914"/>
    </source>
</evidence>
<proteinExistence type="predicted"/>
<dbReference type="EMBL" id="MFLL01000032">
    <property type="protein sequence ID" value="OGG68497.1"/>
    <property type="molecule type" value="Genomic_DNA"/>
</dbReference>
<organism evidence="2 3">
    <name type="scientific">Candidatus Kaiserbacteria bacterium RIFCSPHIGHO2_02_FULL_55_25</name>
    <dbReference type="NCBI Taxonomy" id="1798498"/>
    <lineage>
        <taxon>Bacteria</taxon>
        <taxon>Candidatus Kaiseribacteriota</taxon>
    </lineage>
</organism>
<evidence type="ECO:0000313" key="2">
    <source>
        <dbReference type="EMBL" id="OGG68497.1"/>
    </source>
</evidence>
<gene>
    <name evidence="2" type="ORF">A3C20_02055</name>
</gene>